<feature type="active site" description="Charge relay system" evidence="5">
    <location>
        <position position="97"/>
    </location>
</feature>
<accession>A0ABT1G1B7</accession>
<dbReference type="PROSITE" id="PS00137">
    <property type="entry name" value="SUBTILASE_HIS"/>
    <property type="match status" value="1"/>
</dbReference>
<dbReference type="PRINTS" id="PR00723">
    <property type="entry name" value="SUBTILISIN"/>
</dbReference>
<evidence type="ECO:0000256" key="4">
    <source>
        <dbReference type="ARBA" id="ARBA00022825"/>
    </source>
</evidence>
<dbReference type="Proteomes" id="UP001204000">
    <property type="component" value="Unassembled WGS sequence"/>
</dbReference>
<evidence type="ECO:0000256" key="3">
    <source>
        <dbReference type="ARBA" id="ARBA00022801"/>
    </source>
</evidence>
<evidence type="ECO:0000256" key="5">
    <source>
        <dbReference type="PROSITE-ProRule" id="PRU01240"/>
    </source>
</evidence>
<feature type="signal peptide" evidence="6">
    <location>
        <begin position="1"/>
        <end position="23"/>
    </location>
</feature>
<dbReference type="Gene3D" id="3.40.50.200">
    <property type="entry name" value="Peptidase S8/S53 domain"/>
    <property type="match status" value="1"/>
</dbReference>
<dbReference type="PROSITE" id="PS00138">
    <property type="entry name" value="SUBTILASE_SER"/>
    <property type="match status" value="1"/>
</dbReference>
<dbReference type="PROSITE" id="PS51892">
    <property type="entry name" value="SUBTILASE"/>
    <property type="match status" value="1"/>
</dbReference>
<evidence type="ECO:0000259" key="7">
    <source>
        <dbReference type="Pfam" id="PF00082"/>
    </source>
</evidence>
<dbReference type="Pfam" id="PF00082">
    <property type="entry name" value="Peptidase_S8"/>
    <property type="match status" value="1"/>
</dbReference>
<dbReference type="PANTHER" id="PTHR43806">
    <property type="entry name" value="PEPTIDASE S8"/>
    <property type="match status" value="1"/>
</dbReference>
<keyword evidence="2 5" id="KW-0645">Protease</keyword>
<feature type="active site" description="Charge relay system" evidence="5">
    <location>
        <position position="280"/>
    </location>
</feature>
<dbReference type="RefSeq" id="WP_253577707.1">
    <property type="nucleotide sequence ID" value="NZ_JAMFTQ010000006.1"/>
</dbReference>
<keyword evidence="4 5" id="KW-0720">Serine protease</keyword>
<reference evidence="8" key="1">
    <citation type="submission" date="2022-05" db="EMBL/GenBank/DDBJ databases">
        <title>Corynebacterium sp. TA-R-1 sp. nov., isolated from human feces.</title>
        <authorList>
            <person name="Shamsuzzaman M."/>
            <person name="Dahal R.H."/>
        </authorList>
    </citation>
    <scope>NUCLEOTIDE SEQUENCE</scope>
    <source>
        <strain evidence="8">TA-R-1</strain>
    </source>
</reference>
<feature type="chain" id="PRO_5046113417" evidence="6">
    <location>
        <begin position="24"/>
        <end position="383"/>
    </location>
</feature>
<organism evidence="8 9">
    <name type="scientific">Corynebacterium stercoris</name>
    <dbReference type="NCBI Taxonomy" id="2943490"/>
    <lineage>
        <taxon>Bacteria</taxon>
        <taxon>Bacillati</taxon>
        <taxon>Actinomycetota</taxon>
        <taxon>Actinomycetes</taxon>
        <taxon>Mycobacteriales</taxon>
        <taxon>Corynebacteriaceae</taxon>
        <taxon>Corynebacterium</taxon>
    </lineage>
</organism>
<evidence type="ECO:0000256" key="6">
    <source>
        <dbReference type="SAM" id="SignalP"/>
    </source>
</evidence>
<feature type="active site" description="Charge relay system" evidence="5">
    <location>
        <position position="64"/>
    </location>
</feature>
<gene>
    <name evidence="8" type="ORF">M5J20_06415</name>
</gene>
<dbReference type="InterPro" id="IPR036852">
    <property type="entry name" value="Peptidase_S8/S53_dom_sf"/>
</dbReference>
<evidence type="ECO:0000256" key="2">
    <source>
        <dbReference type="ARBA" id="ARBA00022670"/>
    </source>
</evidence>
<keyword evidence="6" id="KW-0732">Signal</keyword>
<dbReference type="EMBL" id="JAMFTQ010000006">
    <property type="protein sequence ID" value="MCP1387824.1"/>
    <property type="molecule type" value="Genomic_DNA"/>
</dbReference>
<sequence length="383" mass="39734">MRRFLASAAALALALPAPQPAAAQDYACAVPAHIATEALPERNPQLALLHEFATGAGVRVAVIDTGVAPTAELDQVFYSRDFVDIWAPAPHLDCDSHGTVVAGIIGGTSRGIAPDAEIIAIRQTSAHYRTFVGEDEVPGAGSLQTLADAIHSALDEHASVINISVVSCLAPDVAGRVDTSGIEHALARAEYEGTVVVAAAGNAGSSCHQGDTVIPAHFPTVIAVGARADAYTMAEYSIDAPGTPISAPGTVEIALASDGGGWADGTWTREGAVSPYTGTSFATPVVSGAIALLRERHPGLTPADIRELVAASAEPNGGALDPLTLLTMLPPEPVDAREPVIIEPTEHTVHYSSRRGWRMLEALFIAAVAVLCRPRMRPDAQHC</sequence>
<comment type="caution">
    <text evidence="8">The sequence shown here is derived from an EMBL/GenBank/DDBJ whole genome shotgun (WGS) entry which is preliminary data.</text>
</comment>
<dbReference type="SUPFAM" id="SSF52743">
    <property type="entry name" value="Subtilisin-like"/>
    <property type="match status" value="1"/>
</dbReference>
<dbReference type="InterPro" id="IPR023828">
    <property type="entry name" value="Peptidase_S8_Ser-AS"/>
</dbReference>
<dbReference type="InterPro" id="IPR015500">
    <property type="entry name" value="Peptidase_S8_subtilisin-rel"/>
</dbReference>
<keyword evidence="3 5" id="KW-0378">Hydrolase</keyword>
<evidence type="ECO:0000313" key="9">
    <source>
        <dbReference type="Proteomes" id="UP001204000"/>
    </source>
</evidence>
<dbReference type="InterPro" id="IPR022398">
    <property type="entry name" value="Peptidase_S8_His-AS"/>
</dbReference>
<dbReference type="PANTHER" id="PTHR43806:SF11">
    <property type="entry name" value="CEREVISIN-RELATED"/>
    <property type="match status" value="1"/>
</dbReference>
<comment type="similarity">
    <text evidence="1 5">Belongs to the peptidase S8 family.</text>
</comment>
<evidence type="ECO:0000256" key="1">
    <source>
        <dbReference type="ARBA" id="ARBA00011073"/>
    </source>
</evidence>
<dbReference type="InterPro" id="IPR000209">
    <property type="entry name" value="Peptidase_S8/S53_dom"/>
</dbReference>
<name>A0ABT1G1B7_9CORY</name>
<evidence type="ECO:0000313" key="8">
    <source>
        <dbReference type="EMBL" id="MCP1387824.1"/>
    </source>
</evidence>
<dbReference type="InterPro" id="IPR050131">
    <property type="entry name" value="Peptidase_S8_subtilisin-like"/>
</dbReference>
<proteinExistence type="inferred from homology"/>
<protein>
    <submittedName>
        <fullName evidence="8">S8 family serine peptidase</fullName>
    </submittedName>
</protein>
<feature type="domain" description="Peptidase S8/S53" evidence="7">
    <location>
        <begin position="55"/>
        <end position="316"/>
    </location>
</feature>
<keyword evidence="9" id="KW-1185">Reference proteome</keyword>